<dbReference type="Proteomes" id="UP000683925">
    <property type="component" value="Unassembled WGS sequence"/>
</dbReference>
<keyword evidence="2" id="KW-1185">Reference proteome</keyword>
<comment type="caution">
    <text evidence="1">The sequence shown here is derived from an EMBL/GenBank/DDBJ whole genome shotgun (WGS) entry which is preliminary data.</text>
</comment>
<evidence type="ECO:0000313" key="1">
    <source>
        <dbReference type="EMBL" id="CAD8187862.1"/>
    </source>
</evidence>
<sequence length="43" mass="5088">MLSALTKFSTNSLKWQIRYCLTTSFNEFKLCSKSRYTLFGMIK</sequence>
<gene>
    <name evidence="1" type="ORF">POCTA_138.1.T0910104</name>
</gene>
<accession>A0A8S1WGJ8</accession>
<proteinExistence type="predicted"/>
<organism evidence="1 2">
    <name type="scientific">Paramecium octaurelia</name>
    <dbReference type="NCBI Taxonomy" id="43137"/>
    <lineage>
        <taxon>Eukaryota</taxon>
        <taxon>Sar</taxon>
        <taxon>Alveolata</taxon>
        <taxon>Ciliophora</taxon>
        <taxon>Intramacronucleata</taxon>
        <taxon>Oligohymenophorea</taxon>
        <taxon>Peniculida</taxon>
        <taxon>Parameciidae</taxon>
        <taxon>Paramecium</taxon>
    </lineage>
</organism>
<reference evidence="1" key="1">
    <citation type="submission" date="2021-01" db="EMBL/GenBank/DDBJ databases">
        <authorList>
            <consortium name="Genoscope - CEA"/>
            <person name="William W."/>
        </authorList>
    </citation>
    <scope>NUCLEOTIDE SEQUENCE</scope>
</reference>
<dbReference type="EMBL" id="CAJJDP010000090">
    <property type="protein sequence ID" value="CAD8187862.1"/>
    <property type="molecule type" value="Genomic_DNA"/>
</dbReference>
<dbReference type="AlphaFoldDB" id="A0A8S1WGJ8"/>
<name>A0A8S1WGJ8_PAROT</name>
<protein>
    <submittedName>
        <fullName evidence="1">Uncharacterized protein</fullName>
    </submittedName>
</protein>
<evidence type="ECO:0000313" key="2">
    <source>
        <dbReference type="Proteomes" id="UP000683925"/>
    </source>
</evidence>